<reference evidence="8 9" key="1">
    <citation type="journal article" date="2023" name="Genome Announc.">
        <title>Pan-Genome Analyses of the Genus Cohnella and Proposal of the Novel Species Cohnella silvisoli sp. nov., Isolated from Forest Soil.</title>
        <authorList>
            <person name="Wang C."/>
            <person name="Mao L."/>
            <person name="Bao G."/>
            <person name="Zhu H."/>
        </authorList>
    </citation>
    <scope>NUCLEOTIDE SEQUENCE [LARGE SCALE GENOMIC DNA]</scope>
    <source>
        <strain evidence="8 9">NL03-T5-1</strain>
    </source>
</reference>
<organism evidence="8 9">
    <name type="scientific">Cohnella silvisoli</name>
    <dbReference type="NCBI Taxonomy" id="2873699"/>
    <lineage>
        <taxon>Bacteria</taxon>
        <taxon>Bacillati</taxon>
        <taxon>Bacillota</taxon>
        <taxon>Bacilli</taxon>
        <taxon>Bacillales</taxon>
        <taxon>Paenibacillaceae</taxon>
        <taxon>Cohnella</taxon>
    </lineage>
</organism>
<keyword evidence="3" id="KW-0963">Cytoplasm</keyword>
<dbReference type="CDD" id="cd08252">
    <property type="entry name" value="AL_MDR"/>
    <property type="match status" value="1"/>
</dbReference>
<dbReference type="PANTHER" id="PTHR44154">
    <property type="entry name" value="QUINONE OXIDOREDUCTASE"/>
    <property type="match status" value="1"/>
</dbReference>
<name>A0ABV1L051_9BACL</name>
<dbReference type="Gene3D" id="3.90.180.10">
    <property type="entry name" value="Medium-chain alcohol dehydrogenases, catalytic domain"/>
    <property type="match status" value="1"/>
</dbReference>
<evidence type="ECO:0000313" key="8">
    <source>
        <dbReference type="EMBL" id="MEQ4485447.1"/>
    </source>
</evidence>
<sequence>MSNNQKMKAVGAYRYLDLSDPESLVDLFIEKPIPTGRDLLVEVKAISVNPADLGVRKNNNYEKESPKILGWDVAGIVEQVGPDCQLFKPGDEIYYAGSVTRPGGNSEFHLVDERIAGNKPKSLDFAQAAALPLTSITAWEGLFDRLGISHSAEENKNKSLLIIGAAGGVGSIATQLAKLAGLTVIGTASRPESIQWTINQGADFTINHNNDFAPQLKKIGFETVDYIFCLNDTIQHFANMAEVIAPQGKICSIVPANKASWTGSLDMDLLFAKSITFVWELMFTRSMFQTKDMIKQHDLLNKLADLIDNGKLKTTLTERLEPINAANLRLVHEKVETGRSIGKIVLENF</sequence>
<comment type="caution">
    <text evidence="8">The sequence shown here is derived from an EMBL/GenBank/DDBJ whole genome shotgun (WGS) entry which is preliminary data.</text>
</comment>
<evidence type="ECO:0000256" key="2">
    <source>
        <dbReference type="ARBA" id="ARBA00011881"/>
    </source>
</evidence>
<evidence type="ECO:0000256" key="1">
    <source>
        <dbReference type="ARBA" id="ARBA00004496"/>
    </source>
</evidence>
<dbReference type="InterPro" id="IPR036291">
    <property type="entry name" value="NAD(P)-bd_dom_sf"/>
</dbReference>
<dbReference type="Pfam" id="PF13602">
    <property type="entry name" value="ADH_zinc_N_2"/>
    <property type="match status" value="1"/>
</dbReference>
<dbReference type="PROSITE" id="PS01162">
    <property type="entry name" value="QOR_ZETA_CRYSTAL"/>
    <property type="match status" value="1"/>
</dbReference>
<dbReference type="Proteomes" id="UP001493487">
    <property type="component" value="Unassembled WGS sequence"/>
</dbReference>
<evidence type="ECO:0000256" key="4">
    <source>
        <dbReference type="ARBA" id="ARBA00022857"/>
    </source>
</evidence>
<keyword evidence="6" id="KW-0862">Zinc</keyword>
<feature type="domain" description="Enoyl reductase (ER)" evidence="7">
    <location>
        <begin position="19"/>
        <end position="346"/>
    </location>
</feature>
<dbReference type="InterPro" id="IPR014182">
    <property type="entry name" value="ADH_Zn_typ-1"/>
</dbReference>
<dbReference type="PANTHER" id="PTHR44154:SF1">
    <property type="entry name" value="QUINONE OXIDOREDUCTASE"/>
    <property type="match status" value="1"/>
</dbReference>
<dbReference type="InterPro" id="IPR013154">
    <property type="entry name" value="ADH-like_N"/>
</dbReference>
<evidence type="ECO:0000259" key="7">
    <source>
        <dbReference type="SMART" id="SM00829"/>
    </source>
</evidence>
<keyword evidence="5" id="KW-0694">RNA-binding</keyword>
<comment type="subcellular location">
    <subcellularLocation>
        <location evidence="1">Cytoplasm</location>
    </subcellularLocation>
</comment>
<dbReference type="InterPro" id="IPR011032">
    <property type="entry name" value="GroES-like_sf"/>
</dbReference>
<keyword evidence="6" id="KW-0560">Oxidoreductase</keyword>
<protein>
    <recommendedName>
        <fullName evidence="6">Zinc-type alcohol dehydrogenase-like protein</fullName>
    </recommendedName>
</protein>
<dbReference type="RefSeq" id="WP_232187777.1">
    <property type="nucleotide sequence ID" value="NZ_JAIOAP010000014.1"/>
</dbReference>
<proteinExistence type="inferred from homology"/>
<dbReference type="SUPFAM" id="SSF50129">
    <property type="entry name" value="GroES-like"/>
    <property type="match status" value="1"/>
</dbReference>
<keyword evidence="4" id="KW-0521">NADP</keyword>
<evidence type="ECO:0000313" key="9">
    <source>
        <dbReference type="Proteomes" id="UP001493487"/>
    </source>
</evidence>
<evidence type="ECO:0000256" key="3">
    <source>
        <dbReference type="ARBA" id="ARBA00022490"/>
    </source>
</evidence>
<dbReference type="Pfam" id="PF08240">
    <property type="entry name" value="ADH_N"/>
    <property type="match status" value="1"/>
</dbReference>
<keyword evidence="9" id="KW-1185">Reference proteome</keyword>
<gene>
    <name evidence="8" type="ORF">QJS35_23970</name>
</gene>
<keyword evidence="6" id="KW-0479">Metal-binding</keyword>
<dbReference type="SMART" id="SM00829">
    <property type="entry name" value="PKS_ER"/>
    <property type="match status" value="1"/>
</dbReference>
<evidence type="ECO:0000256" key="5">
    <source>
        <dbReference type="ARBA" id="ARBA00022884"/>
    </source>
</evidence>
<dbReference type="Gene3D" id="3.40.50.720">
    <property type="entry name" value="NAD(P)-binding Rossmann-like Domain"/>
    <property type="match status" value="1"/>
</dbReference>
<comment type="subunit">
    <text evidence="2">Homotetramer.</text>
</comment>
<dbReference type="InterPro" id="IPR020843">
    <property type="entry name" value="ER"/>
</dbReference>
<dbReference type="EMBL" id="JASKHM010000015">
    <property type="protein sequence ID" value="MEQ4485447.1"/>
    <property type="molecule type" value="Genomic_DNA"/>
</dbReference>
<dbReference type="InterPro" id="IPR051603">
    <property type="entry name" value="Zinc-ADH_QOR/CCCR"/>
</dbReference>
<evidence type="ECO:0000256" key="6">
    <source>
        <dbReference type="RuleBase" id="RU364000"/>
    </source>
</evidence>
<dbReference type="SUPFAM" id="SSF51735">
    <property type="entry name" value="NAD(P)-binding Rossmann-fold domains"/>
    <property type="match status" value="1"/>
</dbReference>
<comment type="similarity">
    <text evidence="6">Belongs to the zinc-containing alcohol dehydrogenase family. Quinone oxidoreductase subfamily.</text>
</comment>
<accession>A0ABV1L051</accession>
<dbReference type="InterPro" id="IPR002364">
    <property type="entry name" value="Quin_OxRdtase/zeta-crystal_CS"/>
</dbReference>
<dbReference type="NCBIfam" id="TIGR02817">
    <property type="entry name" value="adh_fam_1"/>
    <property type="match status" value="1"/>
</dbReference>